<evidence type="ECO:0000256" key="3">
    <source>
        <dbReference type="ARBA" id="ARBA00022989"/>
    </source>
</evidence>
<dbReference type="InterPro" id="IPR033462">
    <property type="entry name" value="Cache_3-Cache_2"/>
</dbReference>
<comment type="subcellular location">
    <subcellularLocation>
        <location evidence="1">Membrane</location>
        <topology evidence="1">Multi-pass membrane protein</topology>
    </subcellularLocation>
</comment>
<evidence type="ECO:0000259" key="9">
    <source>
        <dbReference type="PROSITE" id="PS50111"/>
    </source>
</evidence>
<dbReference type="InterPro" id="IPR029151">
    <property type="entry name" value="Sensor-like_sf"/>
</dbReference>
<evidence type="ECO:0000313" key="12">
    <source>
        <dbReference type="Proteomes" id="UP000634667"/>
    </source>
</evidence>
<evidence type="ECO:0000256" key="4">
    <source>
        <dbReference type="ARBA" id="ARBA00023136"/>
    </source>
</evidence>
<dbReference type="Proteomes" id="UP000634667">
    <property type="component" value="Unassembled WGS sequence"/>
</dbReference>
<evidence type="ECO:0000313" key="11">
    <source>
        <dbReference type="EMBL" id="GGW49735.1"/>
    </source>
</evidence>
<name>A0ABQ2WCI4_9ALTE</name>
<evidence type="ECO:0000256" key="5">
    <source>
        <dbReference type="ARBA" id="ARBA00023224"/>
    </source>
</evidence>
<reference evidence="12" key="1">
    <citation type="journal article" date="2019" name="Int. J. Syst. Evol. Microbiol.">
        <title>The Global Catalogue of Microorganisms (GCM) 10K type strain sequencing project: providing services to taxonomists for standard genome sequencing and annotation.</title>
        <authorList>
            <consortium name="The Broad Institute Genomics Platform"/>
            <consortium name="The Broad Institute Genome Sequencing Center for Infectious Disease"/>
            <person name="Wu L."/>
            <person name="Ma J."/>
        </authorList>
    </citation>
    <scope>NUCLEOTIDE SEQUENCE [LARGE SCALE GENOMIC DNA]</scope>
    <source>
        <strain evidence="12">KCTC 23723</strain>
    </source>
</reference>
<protein>
    <submittedName>
        <fullName evidence="11">Methyl-accepting chemotaxis protein</fullName>
    </submittedName>
</protein>
<keyword evidence="2 8" id="KW-0812">Transmembrane</keyword>
<feature type="transmembrane region" description="Helical" evidence="8">
    <location>
        <begin position="284"/>
        <end position="306"/>
    </location>
</feature>
<dbReference type="PANTHER" id="PTHR32089">
    <property type="entry name" value="METHYL-ACCEPTING CHEMOTAXIS PROTEIN MCPB"/>
    <property type="match status" value="1"/>
</dbReference>
<dbReference type="SMART" id="SM00283">
    <property type="entry name" value="MA"/>
    <property type="match status" value="1"/>
</dbReference>
<evidence type="ECO:0000259" key="10">
    <source>
        <dbReference type="PROSITE" id="PS50885"/>
    </source>
</evidence>
<evidence type="ECO:0000256" key="7">
    <source>
        <dbReference type="PROSITE-ProRule" id="PRU00284"/>
    </source>
</evidence>
<evidence type="ECO:0000256" key="8">
    <source>
        <dbReference type="SAM" id="Phobius"/>
    </source>
</evidence>
<dbReference type="Pfam" id="PF17201">
    <property type="entry name" value="Cache_3-Cache_2"/>
    <property type="match status" value="1"/>
</dbReference>
<dbReference type="InterPro" id="IPR004089">
    <property type="entry name" value="MCPsignal_dom"/>
</dbReference>
<evidence type="ECO:0000256" key="1">
    <source>
        <dbReference type="ARBA" id="ARBA00004141"/>
    </source>
</evidence>
<dbReference type="PROSITE" id="PS50885">
    <property type="entry name" value="HAMP"/>
    <property type="match status" value="1"/>
</dbReference>
<proteinExistence type="inferred from homology"/>
<dbReference type="Pfam" id="PF00015">
    <property type="entry name" value="MCPsignal"/>
    <property type="match status" value="1"/>
</dbReference>
<dbReference type="SUPFAM" id="SSF58104">
    <property type="entry name" value="Methyl-accepting chemotaxis protein (MCP) signaling domain"/>
    <property type="match status" value="1"/>
</dbReference>
<evidence type="ECO:0000256" key="2">
    <source>
        <dbReference type="ARBA" id="ARBA00022692"/>
    </source>
</evidence>
<evidence type="ECO:0000256" key="6">
    <source>
        <dbReference type="ARBA" id="ARBA00029447"/>
    </source>
</evidence>
<gene>
    <name evidence="11" type="ORF">GCM10008111_01860</name>
</gene>
<keyword evidence="12" id="KW-1185">Reference proteome</keyword>
<keyword evidence="3 8" id="KW-1133">Transmembrane helix</keyword>
<comment type="caution">
    <text evidence="11">The sequence shown here is derived from an EMBL/GenBank/DDBJ whole genome shotgun (WGS) entry which is preliminary data.</text>
</comment>
<dbReference type="SUPFAM" id="SSF103190">
    <property type="entry name" value="Sensory domain-like"/>
    <property type="match status" value="1"/>
</dbReference>
<feature type="domain" description="HAMP" evidence="10">
    <location>
        <begin position="308"/>
        <end position="363"/>
    </location>
</feature>
<keyword evidence="4 8" id="KW-0472">Membrane</keyword>
<sequence length="641" mass="69006">MSLSRKLFWALLLLVFVIAAITVTVASIKSYDRVNKQVDVEMNNVSEQLLSLLQVTDSIMAERVQGSMRLLQTKAAMLGEPQLGDMVQVGEQTVANIQLGDSSLANEFTLVDDVTAILGGTATVFSRRGNDYVRISTNVQNAGKRATGTLLAPDGAAIKAIAQGNAFYGQVDILGRPFITGYEPIRQDNQIIGIWYVGYSADLAALANVIGKTRILEQGFVALRDGKGSIRLHSDHVSTSDIEAILSEQQADWEVRVNAFTPWGYEVVTAYYQSDVSAMVWQTLWQELLLVIVQGILLLLALVWFIRSLMIKPLRGYINAVESLSGSEGDLTMRFSRDASSKEFSQMAEGFNRLLDRIQQTVVNSKTSASSVSEASVGLSHLAENALSSAQAQKSQTEQIATATYELSHSAEEVSGNVATAEQMVNSTHQQVNLAVTSLQKTINNAQSQANSLQEAGKVVSSLAAAGEDIAKVLTVINEIADQTNLLALNAAIEAARAGEQGRGFAVVADEVRLLASKTQHSTGEIRNMISRIQTNGRDASQLMQHNMQSASENLVAAQAAGQALSSVTQAMQSLLDINSQISAAASEQRQVSADIARNLEQVRNTSLQSADLASNTAEAAVSLNQLAAQLNQQLAKYKVQ</sequence>
<keyword evidence="5 7" id="KW-0807">Transducer</keyword>
<dbReference type="SMART" id="SM00304">
    <property type="entry name" value="HAMP"/>
    <property type="match status" value="1"/>
</dbReference>
<dbReference type="Gene3D" id="1.10.287.950">
    <property type="entry name" value="Methyl-accepting chemotaxis protein"/>
    <property type="match status" value="1"/>
</dbReference>
<dbReference type="EMBL" id="BMYR01000001">
    <property type="protein sequence ID" value="GGW49735.1"/>
    <property type="molecule type" value="Genomic_DNA"/>
</dbReference>
<dbReference type="PANTHER" id="PTHR32089:SF119">
    <property type="entry name" value="METHYL-ACCEPTING CHEMOTAXIS PROTEIN CTPL"/>
    <property type="match status" value="1"/>
</dbReference>
<dbReference type="RefSeq" id="WP_189479526.1">
    <property type="nucleotide sequence ID" value="NZ_BMYR01000001.1"/>
</dbReference>
<organism evidence="11 12">
    <name type="scientific">Alishewanella tabrizica</name>
    <dbReference type="NCBI Taxonomy" id="671278"/>
    <lineage>
        <taxon>Bacteria</taxon>
        <taxon>Pseudomonadati</taxon>
        <taxon>Pseudomonadota</taxon>
        <taxon>Gammaproteobacteria</taxon>
        <taxon>Alteromonadales</taxon>
        <taxon>Alteromonadaceae</taxon>
        <taxon>Alishewanella</taxon>
    </lineage>
</organism>
<comment type="similarity">
    <text evidence="6">Belongs to the methyl-accepting chemotaxis (MCP) protein family.</text>
</comment>
<feature type="domain" description="Methyl-accepting transducer" evidence="9">
    <location>
        <begin position="368"/>
        <end position="604"/>
    </location>
</feature>
<dbReference type="CDD" id="cd11386">
    <property type="entry name" value="MCP_signal"/>
    <property type="match status" value="1"/>
</dbReference>
<dbReference type="InterPro" id="IPR003660">
    <property type="entry name" value="HAMP_dom"/>
</dbReference>
<dbReference type="PROSITE" id="PS50111">
    <property type="entry name" value="CHEMOTAXIS_TRANSDUC_2"/>
    <property type="match status" value="1"/>
</dbReference>
<accession>A0ABQ2WCI4</accession>